<feature type="compositionally biased region" description="Polar residues" evidence="2">
    <location>
        <begin position="511"/>
        <end position="533"/>
    </location>
</feature>
<keyword evidence="1" id="KW-0175">Coiled coil</keyword>
<proteinExistence type="predicted"/>
<evidence type="ECO:0000256" key="1">
    <source>
        <dbReference type="SAM" id="Coils"/>
    </source>
</evidence>
<dbReference type="AlphaFoldDB" id="Q24CY1"/>
<accession>Q24CY1</accession>
<feature type="compositionally biased region" description="Acidic residues" evidence="2">
    <location>
        <begin position="843"/>
        <end position="853"/>
    </location>
</feature>
<feature type="compositionally biased region" description="Low complexity" evidence="2">
    <location>
        <begin position="830"/>
        <end position="842"/>
    </location>
</feature>
<dbReference type="OrthoDB" id="305020at2759"/>
<evidence type="ECO:0000256" key="2">
    <source>
        <dbReference type="SAM" id="MobiDB-lite"/>
    </source>
</evidence>
<gene>
    <name evidence="3" type="ORF">TTHERM_00713200</name>
</gene>
<dbReference type="Proteomes" id="UP000009168">
    <property type="component" value="Unassembled WGS sequence"/>
</dbReference>
<name>Q24CY1_TETTS</name>
<feature type="coiled-coil region" evidence="1">
    <location>
        <begin position="143"/>
        <end position="259"/>
    </location>
</feature>
<feature type="region of interest" description="Disordered" evidence="2">
    <location>
        <begin position="482"/>
        <end position="533"/>
    </location>
</feature>
<organism evidence="3 4">
    <name type="scientific">Tetrahymena thermophila (strain SB210)</name>
    <dbReference type="NCBI Taxonomy" id="312017"/>
    <lineage>
        <taxon>Eukaryota</taxon>
        <taxon>Sar</taxon>
        <taxon>Alveolata</taxon>
        <taxon>Ciliophora</taxon>
        <taxon>Intramacronucleata</taxon>
        <taxon>Oligohymenophorea</taxon>
        <taxon>Hymenostomatida</taxon>
        <taxon>Tetrahymenina</taxon>
        <taxon>Tetrahymenidae</taxon>
        <taxon>Tetrahymena</taxon>
    </lineage>
</organism>
<dbReference type="KEGG" id="tet:TTHERM_00713200"/>
<feature type="region of interest" description="Disordered" evidence="2">
    <location>
        <begin position="813"/>
        <end position="853"/>
    </location>
</feature>
<evidence type="ECO:0000313" key="3">
    <source>
        <dbReference type="EMBL" id="EAS05627.2"/>
    </source>
</evidence>
<feature type="region of interest" description="Disordered" evidence="2">
    <location>
        <begin position="344"/>
        <end position="374"/>
    </location>
</feature>
<protein>
    <submittedName>
        <fullName evidence="3">Uncharacterized protein</fullName>
    </submittedName>
</protein>
<feature type="region of interest" description="Disordered" evidence="2">
    <location>
        <begin position="1"/>
        <end position="24"/>
    </location>
</feature>
<feature type="coiled-coil region" evidence="1">
    <location>
        <begin position="378"/>
        <end position="465"/>
    </location>
</feature>
<dbReference type="EMBL" id="GG662338">
    <property type="protein sequence ID" value="EAS05627.2"/>
    <property type="molecule type" value="Genomic_DNA"/>
</dbReference>
<feature type="compositionally biased region" description="Polar residues" evidence="2">
    <location>
        <begin position="1"/>
        <end position="16"/>
    </location>
</feature>
<dbReference type="InParanoid" id="Q24CY1"/>
<dbReference type="eggNOG" id="ENOG502R2TG">
    <property type="taxonomic scope" value="Eukaryota"/>
</dbReference>
<dbReference type="HOGENOM" id="CLU_338191_0_0_1"/>
<dbReference type="RefSeq" id="XP_001025872.2">
    <property type="nucleotide sequence ID" value="XM_001025872.2"/>
</dbReference>
<feature type="compositionally biased region" description="Basic and acidic residues" evidence="2">
    <location>
        <begin position="813"/>
        <end position="824"/>
    </location>
</feature>
<sequence>MSEQFDNQYQSNQNAAPSGAAAGKIDTQENDYLYQKRPLTSYGQNNQQAHLSSLSNSQANIHNQRIGVLSPKFAGSLKANRSSYIRPSTVSTQNGVYDPSYNQSTTKSQKMPQINGQTTSGAFFFDKNQQPNKKIPNNILHDKEKLYENLLQLRNQINVLQEENLKLKTKNLNLEREAKKFERIIEEGNIKSSSGTANQQKENALSIRLRKQLKECLKEIEQKNIEFENFKRQITTTRLQELEIEVNVLREECIKLKSKLDQCLKVNQGFGFDQTGGSTRSGDGLVGLNKKVEALKNDNLEMAVLIQKLEKEKNEINVREKECDRQLRRLQKEKMFMQKQIQQQEEELRKSRMDGMNSPYGRKQSQNSNQNHGLADYNSKLKADLEKIGKENGKLNNQLMIKIEKIKELEDKQRRDTQEWQERIESIRIQKEIAERNYNQEQLMNKNLEDKIKALEDLLEQQQHQNVTELVRADSDQLFKQKKNESQDSTPYTQKASSQQLQQQYSQFHQNKASENNSSSYPTQHQQQYSSQANYENTNKDLQKQQNVPSLQAQIQEKIRNNSSKRPSELLQKKLMPRVNLYDVNKIGKDLRFSLKTKKIRFEEIDHYLITPELRKRGKANIMEIVAILQKEPFCIANDDDALSVARYMVEDNSEDKIIFDETRSNDISVIKTVFRNLVGKYEILSPKEELKIHEDVSDIFTKFSSGLKENIQLYTKQKKEGYQDGVCKLEDLEKAMSYCDAEFSPRHTDYIIMKIYEDSKDTEKVYYDKLLHVFDHKEFLKYKEKRLNEIEKDEIIENQHHHEQNIQIKEYDQQEEHQHHQQDYEQNNDENIQNTEQQQEQEYQEEQYENEN</sequence>
<feature type="compositionally biased region" description="Polar residues" evidence="2">
    <location>
        <begin position="363"/>
        <end position="372"/>
    </location>
</feature>
<dbReference type="STRING" id="312017.Q24CY1"/>
<keyword evidence="4" id="KW-1185">Reference proteome</keyword>
<dbReference type="SMR" id="Q24CY1"/>
<feature type="compositionally biased region" description="Low complexity" evidence="2">
    <location>
        <begin position="494"/>
        <end position="510"/>
    </location>
</feature>
<reference evidence="4" key="1">
    <citation type="journal article" date="2006" name="PLoS Biol.">
        <title>Macronuclear genome sequence of the ciliate Tetrahymena thermophila, a model eukaryote.</title>
        <authorList>
            <person name="Eisen J.A."/>
            <person name="Coyne R.S."/>
            <person name="Wu M."/>
            <person name="Wu D."/>
            <person name="Thiagarajan M."/>
            <person name="Wortman J.R."/>
            <person name="Badger J.H."/>
            <person name="Ren Q."/>
            <person name="Amedeo P."/>
            <person name="Jones K.M."/>
            <person name="Tallon L.J."/>
            <person name="Delcher A.L."/>
            <person name="Salzberg S.L."/>
            <person name="Silva J.C."/>
            <person name="Haas B.J."/>
            <person name="Majoros W.H."/>
            <person name="Farzad M."/>
            <person name="Carlton J.M."/>
            <person name="Smith R.K. Jr."/>
            <person name="Garg J."/>
            <person name="Pearlman R.E."/>
            <person name="Karrer K.M."/>
            <person name="Sun L."/>
            <person name="Manning G."/>
            <person name="Elde N.C."/>
            <person name="Turkewitz A.P."/>
            <person name="Asai D.J."/>
            <person name="Wilkes D.E."/>
            <person name="Wang Y."/>
            <person name="Cai H."/>
            <person name="Collins K."/>
            <person name="Stewart B.A."/>
            <person name="Lee S.R."/>
            <person name="Wilamowska K."/>
            <person name="Weinberg Z."/>
            <person name="Ruzzo W.L."/>
            <person name="Wloga D."/>
            <person name="Gaertig J."/>
            <person name="Frankel J."/>
            <person name="Tsao C.-C."/>
            <person name="Gorovsky M.A."/>
            <person name="Keeling P.J."/>
            <person name="Waller R.F."/>
            <person name="Patron N.J."/>
            <person name="Cherry J.M."/>
            <person name="Stover N.A."/>
            <person name="Krieger C.J."/>
            <person name="del Toro C."/>
            <person name="Ryder H.F."/>
            <person name="Williamson S.C."/>
            <person name="Barbeau R.A."/>
            <person name="Hamilton E.P."/>
            <person name="Orias E."/>
        </authorList>
    </citation>
    <scope>NUCLEOTIDE SEQUENCE [LARGE SCALE GENOMIC DNA]</scope>
    <source>
        <strain evidence="4">SB210</strain>
    </source>
</reference>
<evidence type="ECO:0000313" key="4">
    <source>
        <dbReference type="Proteomes" id="UP000009168"/>
    </source>
</evidence>
<dbReference type="GeneID" id="7837454"/>